<proteinExistence type="predicted"/>
<sequence length="79" mass="9136">MGESETWQAGPAWEDPELTLLAARLRAAHERISPFPRESRLRLHRHLLAITDLAKRDQELAARRLVVFLDQLDRGLEPE</sequence>
<dbReference type="Proteomes" id="UP001501842">
    <property type="component" value="Unassembled WGS sequence"/>
</dbReference>
<name>A0ABN3U889_9ACTN</name>
<organism evidence="1 2">
    <name type="scientific">Actinocorallia aurantiaca</name>
    <dbReference type="NCBI Taxonomy" id="46204"/>
    <lineage>
        <taxon>Bacteria</taxon>
        <taxon>Bacillati</taxon>
        <taxon>Actinomycetota</taxon>
        <taxon>Actinomycetes</taxon>
        <taxon>Streptosporangiales</taxon>
        <taxon>Thermomonosporaceae</taxon>
        <taxon>Actinocorallia</taxon>
    </lineage>
</organism>
<evidence type="ECO:0000313" key="2">
    <source>
        <dbReference type="Proteomes" id="UP001501842"/>
    </source>
</evidence>
<dbReference type="RefSeq" id="WP_344450791.1">
    <property type="nucleotide sequence ID" value="NZ_BAAATZ010000009.1"/>
</dbReference>
<evidence type="ECO:0000313" key="1">
    <source>
        <dbReference type="EMBL" id="GAA2726187.1"/>
    </source>
</evidence>
<keyword evidence="2" id="KW-1185">Reference proteome</keyword>
<accession>A0ABN3U889</accession>
<reference evidence="1 2" key="1">
    <citation type="journal article" date="2019" name="Int. J. Syst. Evol. Microbiol.">
        <title>The Global Catalogue of Microorganisms (GCM) 10K type strain sequencing project: providing services to taxonomists for standard genome sequencing and annotation.</title>
        <authorList>
            <consortium name="The Broad Institute Genomics Platform"/>
            <consortium name="The Broad Institute Genome Sequencing Center for Infectious Disease"/>
            <person name="Wu L."/>
            <person name="Ma J."/>
        </authorList>
    </citation>
    <scope>NUCLEOTIDE SEQUENCE [LARGE SCALE GENOMIC DNA]</scope>
    <source>
        <strain evidence="1 2">JCM 8201</strain>
    </source>
</reference>
<gene>
    <name evidence="1" type="ORF">GCM10010439_28080</name>
</gene>
<comment type="caution">
    <text evidence="1">The sequence shown here is derived from an EMBL/GenBank/DDBJ whole genome shotgun (WGS) entry which is preliminary data.</text>
</comment>
<dbReference type="EMBL" id="BAAATZ010000009">
    <property type="protein sequence ID" value="GAA2726187.1"/>
    <property type="molecule type" value="Genomic_DNA"/>
</dbReference>
<protein>
    <submittedName>
        <fullName evidence="1">Uncharacterized protein</fullName>
    </submittedName>
</protein>